<sequence length="297" mass="32691">MAPQHTSPPGPADTTPFRVICAGLSRTGTVSLCTALSHLLNGPVFHGGMQMLHGGATRQRQLLSLCQLDPSPSPSRSPSGGPASTTLDRAHAQHLLAQLTQGYVAAADMPMNMYVGELCDLYPDAKVIVSTREKGAWVRSWGPVAGLASTWYFKALFWPLPHVRRFPDIVVALGERMHGRGRDGRMVRREALYPGMWEVREDVEKRFGAQYDGHAEYLRRVVPEERLRFFDVKDGWGPLCEILGVEVPDVPFPHENDWESLQASVKGLVVQGIVVWAVIFAGVAVLVRVLVSRYGAS</sequence>
<evidence type="ECO:0000256" key="1">
    <source>
        <dbReference type="SAM" id="Phobius"/>
    </source>
</evidence>
<dbReference type="PANTHER" id="PTHR36978">
    <property type="entry name" value="P-LOOP CONTAINING NUCLEOTIDE TRIPHOSPHATE HYDROLASE"/>
    <property type="match status" value="1"/>
</dbReference>
<proteinExistence type="predicted"/>
<name>A0A5N5CYK9_9PEZI</name>
<dbReference type="Gene3D" id="3.40.50.300">
    <property type="entry name" value="P-loop containing nucleotide triphosphate hydrolases"/>
    <property type="match status" value="1"/>
</dbReference>
<dbReference type="PANTHER" id="PTHR36978:SF3">
    <property type="entry name" value="P-LOOP CONTAINING NUCLEOSIDE TRIPHOSPHATE HYDROLASE PROTEIN"/>
    <property type="match status" value="1"/>
</dbReference>
<comment type="caution">
    <text evidence="2">The sequence shown here is derived from an EMBL/GenBank/DDBJ whole genome shotgun (WGS) entry which is preliminary data.</text>
</comment>
<feature type="transmembrane region" description="Helical" evidence="1">
    <location>
        <begin position="268"/>
        <end position="291"/>
    </location>
</feature>
<reference evidence="2 3" key="1">
    <citation type="journal article" date="2019" name="Sci. Rep.">
        <title>A multi-omics analysis of the grapevine pathogen Lasiodiplodia theobromae reveals that temperature affects the expression of virulence- and pathogenicity-related genes.</title>
        <authorList>
            <person name="Felix C."/>
            <person name="Meneses R."/>
            <person name="Goncalves M.F.M."/>
            <person name="Tilleman L."/>
            <person name="Duarte A.S."/>
            <person name="Jorrin-Novo J.V."/>
            <person name="Van de Peer Y."/>
            <person name="Deforce D."/>
            <person name="Van Nieuwerburgh F."/>
            <person name="Esteves A.C."/>
            <person name="Alves A."/>
        </authorList>
    </citation>
    <scope>NUCLEOTIDE SEQUENCE [LARGE SCALE GENOMIC DNA]</scope>
    <source>
        <strain evidence="2 3">LA-SOL3</strain>
    </source>
</reference>
<keyword evidence="1" id="KW-0472">Membrane</keyword>
<dbReference type="AlphaFoldDB" id="A0A5N5CYK9"/>
<dbReference type="Proteomes" id="UP000325902">
    <property type="component" value="Unassembled WGS sequence"/>
</dbReference>
<organism evidence="2 3">
    <name type="scientific">Lasiodiplodia theobromae</name>
    <dbReference type="NCBI Taxonomy" id="45133"/>
    <lineage>
        <taxon>Eukaryota</taxon>
        <taxon>Fungi</taxon>
        <taxon>Dikarya</taxon>
        <taxon>Ascomycota</taxon>
        <taxon>Pezizomycotina</taxon>
        <taxon>Dothideomycetes</taxon>
        <taxon>Dothideomycetes incertae sedis</taxon>
        <taxon>Botryosphaeriales</taxon>
        <taxon>Botryosphaeriaceae</taxon>
        <taxon>Lasiodiplodia</taxon>
    </lineage>
</organism>
<evidence type="ECO:0000313" key="3">
    <source>
        <dbReference type="Proteomes" id="UP000325902"/>
    </source>
</evidence>
<dbReference type="Pfam" id="PF17784">
    <property type="entry name" value="Sulfotransfer_4"/>
    <property type="match status" value="1"/>
</dbReference>
<dbReference type="EMBL" id="VCHE01000137">
    <property type="protein sequence ID" value="KAB2570443.1"/>
    <property type="molecule type" value="Genomic_DNA"/>
</dbReference>
<gene>
    <name evidence="2" type="ORF">DBV05_g10888</name>
</gene>
<dbReference type="InterPro" id="IPR040632">
    <property type="entry name" value="Sulfotransfer_4"/>
</dbReference>
<keyword evidence="1" id="KW-0812">Transmembrane</keyword>
<dbReference type="InterPro" id="IPR027417">
    <property type="entry name" value="P-loop_NTPase"/>
</dbReference>
<evidence type="ECO:0008006" key="4">
    <source>
        <dbReference type="Google" id="ProtNLM"/>
    </source>
</evidence>
<protein>
    <recommendedName>
        <fullName evidence="4">NAD dependent epimerase/dehydratase</fullName>
    </recommendedName>
</protein>
<keyword evidence="3" id="KW-1185">Reference proteome</keyword>
<evidence type="ECO:0000313" key="2">
    <source>
        <dbReference type="EMBL" id="KAB2570443.1"/>
    </source>
</evidence>
<dbReference type="SUPFAM" id="SSF52540">
    <property type="entry name" value="P-loop containing nucleoside triphosphate hydrolases"/>
    <property type="match status" value="1"/>
</dbReference>
<accession>A0A5N5CYK9</accession>
<dbReference type="OrthoDB" id="408152at2759"/>
<keyword evidence="1" id="KW-1133">Transmembrane helix</keyword>